<dbReference type="GO" id="GO:0005096">
    <property type="term" value="F:GTPase activator activity"/>
    <property type="evidence" value="ECO:0007669"/>
    <property type="project" value="UniProtKB-KW"/>
</dbReference>
<sequence length="642" mass="72765">MTEKKSTDPNFAKDLTAESNEHGSSPCTEQSQAIVSPFILRRTHWKLHQYFKRLSDSSREFYERGRSTSGESSSYFYDLTESKIGHSFGSTSSSLCMMRDSTESPLSSTTEKSPGQESKTCPIDKSAVWSPTSNCMWRNALGEQVELKDRELHLLTILERKTLQKLAVRKLKIPDFQDTVLISGKERSTPRSKKLTISYWIQSQDRKSNRFKETGSADSLGVAKPRSIFGLSFPKYAENDIASPSSGRPTASAFKPSSFIGGRKAIQNFRMTHSVDVADVQHCLNRSVNKQANKQINNHFPLRTSVSAGSLNNNSQKKSVDCDKSLLSLDSRYLNERISPLSDTAEKRLEINDPLNQKVRKKLDQQYIYSLFIHFNPFNYLHKQKSCISRVIAVPSRQDSCETYTIELPRVIRFCVDYLRNYGMDKVGLFRVSGSSNRCRWLKQQLEMGTMEGTGTSNTETLPITAHDVATVLKNYLRDLQDPLLTKELYLAFVTTASQQQQYENYIENLRYLIALLPPKNSAILEYILEFLSSVAENAEPVIDEANDASSAGNKMNAKNIATVFGPSLLRPDMTKQKPSLAHNEAVIAVVEALILHHRQLFTVTKETQDEVFRLLLETDPDSLDTLLYRRLQEYSTTEENE</sequence>
<evidence type="ECO:0000313" key="4">
    <source>
        <dbReference type="EMBL" id="KRY53754.1"/>
    </source>
</evidence>
<feature type="compositionally biased region" description="Polar residues" evidence="2">
    <location>
        <begin position="103"/>
        <end position="119"/>
    </location>
</feature>
<feature type="region of interest" description="Disordered" evidence="2">
    <location>
        <begin position="98"/>
        <end position="123"/>
    </location>
</feature>
<reference evidence="4 5" key="1">
    <citation type="submission" date="2015-01" db="EMBL/GenBank/DDBJ databases">
        <title>Evolution of Trichinella species and genotypes.</title>
        <authorList>
            <person name="Korhonen P.K."/>
            <person name="Edoardo P."/>
            <person name="Giuseppe L.R."/>
            <person name="Gasser R.B."/>
        </authorList>
    </citation>
    <scope>NUCLEOTIDE SEQUENCE [LARGE SCALE GENOMIC DNA]</scope>
    <source>
        <strain evidence="4">ISS120</strain>
    </source>
</reference>
<dbReference type="PROSITE" id="PS50238">
    <property type="entry name" value="RHOGAP"/>
    <property type="match status" value="1"/>
</dbReference>
<proteinExistence type="predicted"/>
<dbReference type="Pfam" id="PF00620">
    <property type="entry name" value="RhoGAP"/>
    <property type="match status" value="1"/>
</dbReference>
<dbReference type="InterPro" id="IPR008936">
    <property type="entry name" value="Rho_GTPase_activation_prot"/>
</dbReference>
<dbReference type="PANTHER" id="PTHR12635:SF7">
    <property type="entry name" value="RHO GTPASE ACTIVATING PROTEIN 6-RELATED"/>
    <property type="match status" value="1"/>
</dbReference>
<dbReference type="AlphaFoldDB" id="A0A0V1CWV8"/>
<keyword evidence="1" id="KW-0343">GTPase activation</keyword>
<dbReference type="Gene3D" id="1.10.555.10">
    <property type="entry name" value="Rho GTPase activation protein"/>
    <property type="match status" value="1"/>
</dbReference>
<feature type="region of interest" description="Disordered" evidence="2">
    <location>
        <begin position="1"/>
        <end position="30"/>
    </location>
</feature>
<dbReference type="PANTHER" id="PTHR12635">
    <property type="entry name" value="RHO-GTPASE-ACTIVATING PROTEIN 6 FAMILY MEMBER"/>
    <property type="match status" value="1"/>
</dbReference>
<keyword evidence="5" id="KW-1185">Reference proteome</keyword>
<evidence type="ECO:0000259" key="3">
    <source>
        <dbReference type="PROSITE" id="PS50238"/>
    </source>
</evidence>
<dbReference type="STRING" id="45882.A0A0V1CWV8"/>
<evidence type="ECO:0000313" key="5">
    <source>
        <dbReference type="Proteomes" id="UP000054653"/>
    </source>
</evidence>
<comment type="caution">
    <text evidence="4">The sequence shown here is derived from an EMBL/GenBank/DDBJ whole genome shotgun (WGS) entry which is preliminary data.</text>
</comment>
<gene>
    <name evidence="4" type="primary">Arhgap6</name>
    <name evidence="4" type="ORF">T03_1690</name>
</gene>
<dbReference type="OrthoDB" id="10024839at2759"/>
<dbReference type="SMART" id="SM00324">
    <property type="entry name" value="RhoGAP"/>
    <property type="match status" value="1"/>
</dbReference>
<dbReference type="InterPro" id="IPR037863">
    <property type="entry name" value="RHOGAP6/36"/>
</dbReference>
<feature type="domain" description="Rho-GAP" evidence="3">
    <location>
        <begin position="395"/>
        <end position="602"/>
    </location>
</feature>
<organism evidence="4 5">
    <name type="scientific">Trichinella britovi</name>
    <name type="common">Parasitic roundworm</name>
    <dbReference type="NCBI Taxonomy" id="45882"/>
    <lineage>
        <taxon>Eukaryota</taxon>
        <taxon>Metazoa</taxon>
        <taxon>Ecdysozoa</taxon>
        <taxon>Nematoda</taxon>
        <taxon>Enoplea</taxon>
        <taxon>Dorylaimia</taxon>
        <taxon>Trichinellida</taxon>
        <taxon>Trichinellidae</taxon>
        <taxon>Trichinella</taxon>
    </lineage>
</organism>
<dbReference type="SUPFAM" id="SSF48350">
    <property type="entry name" value="GTPase activation domain, GAP"/>
    <property type="match status" value="1"/>
</dbReference>
<dbReference type="Proteomes" id="UP000054653">
    <property type="component" value="Unassembled WGS sequence"/>
</dbReference>
<dbReference type="InterPro" id="IPR000198">
    <property type="entry name" value="RhoGAP_dom"/>
</dbReference>
<name>A0A0V1CWV8_TRIBR</name>
<accession>A0A0V1CWV8</accession>
<evidence type="ECO:0000256" key="2">
    <source>
        <dbReference type="SAM" id="MobiDB-lite"/>
    </source>
</evidence>
<dbReference type="EMBL" id="JYDI01000080">
    <property type="protein sequence ID" value="KRY53754.1"/>
    <property type="molecule type" value="Genomic_DNA"/>
</dbReference>
<dbReference type="GO" id="GO:0007165">
    <property type="term" value="P:signal transduction"/>
    <property type="evidence" value="ECO:0007669"/>
    <property type="project" value="InterPro"/>
</dbReference>
<protein>
    <submittedName>
        <fullName evidence="4">Rho GTPase-activating protein 6</fullName>
    </submittedName>
</protein>
<evidence type="ECO:0000256" key="1">
    <source>
        <dbReference type="ARBA" id="ARBA00022468"/>
    </source>
</evidence>